<sequence length="516" mass="58386">MSTKPSPLFTPLNPSPQLVAQMTGLTLEQSELEVRQQHNLKRMLRRIRTSRRPTQPQHKRHSSLKHQEDRTTSKSSSANSDWDDIDDAGLSLRKMSVTIDIQDAPTGMELSRRVAKLFNSVFEPLEPIDGESVTVTRISGALTNCVYMVAVRPAPVASAHSSQVYTWVRESKGPRRANRTELPSKYLLRVYGVGVDEMISRDKELYWLSQLSSLGFGPRLFGIFGNGRLEEFLESETLTKEDIKEPWTSKHIARRMCELHSLVSYYRPFGAAQPAAAAALPNVDLSGAPELWTNLERWLPLVQQKWTHITKVCARNPDCTQILDTWSQLTDQLIPNLKAQIDAANSPVVFAHDDLQYGNILRLHGTDELVVVDFEYAGYNYRGFDLANHFCEWMADYGHPVNPHQLCESAYPDAAQRHAFLRTYVKAKAFLDANMCADKEMVVSDHPIQLTGVELTKQQIDEEVAVLEREIHPFVAASHLHWGVWGLLQACASEIDFDYVGYAAQRLGIFKILMLE</sequence>
<proteinExistence type="predicted"/>
<evidence type="ECO:0000313" key="2">
    <source>
        <dbReference type="Proteomes" id="UP001150603"/>
    </source>
</evidence>
<accession>A0ACC1JHU7</accession>
<reference evidence="1" key="1">
    <citation type="submission" date="2022-07" db="EMBL/GenBank/DDBJ databases">
        <title>Phylogenomic reconstructions and comparative analyses of Kickxellomycotina fungi.</title>
        <authorList>
            <person name="Reynolds N.K."/>
            <person name="Stajich J.E."/>
            <person name="Barry K."/>
            <person name="Grigoriev I.V."/>
            <person name="Crous P."/>
            <person name="Smith M.E."/>
        </authorList>
    </citation>
    <scope>NUCLEOTIDE SEQUENCE</scope>
    <source>
        <strain evidence="1">NRRL 5244</strain>
    </source>
</reference>
<organism evidence="1 2">
    <name type="scientific">Linderina macrospora</name>
    <dbReference type="NCBI Taxonomy" id="4868"/>
    <lineage>
        <taxon>Eukaryota</taxon>
        <taxon>Fungi</taxon>
        <taxon>Fungi incertae sedis</taxon>
        <taxon>Zoopagomycota</taxon>
        <taxon>Kickxellomycotina</taxon>
        <taxon>Kickxellomycetes</taxon>
        <taxon>Kickxellales</taxon>
        <taxon>Kickxellaceae</taxon>
        <taxon>Linderina</taxon>
    </lineage>
</organism>
<protein>
    <submittedName>
        <fullName evidence="1">Uncharacterized protein</fullName>
    </submittedName>
</protein>
<dbReference type="Proteomes" id="UP001150603">
    <property type="component" value="Unassembled WGS sequence"/>
</dbReference>
<keyword evidence="2" id="KW-1185">Reference proteome</keyword>
<name>A0ACC1JHU7_9FUNG</name>
<gene>
    <name evidence="1" type="ORF">FBU59_000142</name>
</gene>
<evidence type="ECO:0000313" key="1">
    <source>
        <dbReference type="EMBL" id="KAJ1951452.1"/>
    </source>
</evidence>
<dbReference type="EMBL" id="JANBPW010000014">
    <property type="protein sequence ID" value="KAJ1951452.1"/>
    <property type="molecule type" value="Genomic_DNA"/>
</dbReference>
<comment type="caution">
    <text evidence="1">The sequence shown here is derived from an EMBL/GenBank/DDBJ whole genome shotgun (WGS) entry which is preliminary data.</text>
</comment>